<accession>A0A4P7HKB0</accession>
<dbReference type="Pfam" id="PF07120">
    <property type="entry name" value="DUF1376"/>
    <property type="match status" value="1"/>
</dbReference>
<proteinExistence type="predicted"/>
<protein>
    <submittedName>
        <fullName evidence="2">DUF1376 domain-containing protein</fullName>
    </submittedName>
</protein>
<feature type="region of interest" description="Disordered" evidence="1">
    <location>
        <begin position="100"/>
        <end position="175"/>
    </location>
</feature>
<reference evidence="3" key="1">
    <citation type="submission" date="2019-03" db="EMBL/GenBank/DDBJ databases">
        <authorList>
            <person name="Li J."/>
        </authorList>
    </citation>
    <scope>NUCLEOTIDE SEQUENCE [LARGE SCALE GENOMIC DNA]</scope>
    <source>
        <strain evidence="3">2251</strain>
    </source>
</reference>
<gene>
    <name evidence="2" type="ORF">E4191_07700</name>
</gene>
<evidence type="ECO:0000313" key="3">
    <source>
        <dbReference type="Proteomes" id="UP000296374"/>
    </source>
</evidence>
<dbReference type="RefSeq" id="WP_135312897.1">
    <property type="nucleotide sequence ID" value="NZ_CP038439.1"/>
</dbReference>
<dbReference type="KEGG" id="plia:E4191_07700"/>
<feature type="compositionally biased region" description="Basic and acidic residues" evidence="1">
    <location>
        <begin position="159"/>
        <end position="175"/>
    </location>
</feature>
<evidence type="ECO:0000256" key="1">
    <source>
        <dbReference type="SAM" id="MobiDB-lite"/>
    </source>
</evidence>
<feature type="region of interest" description="Disordered" evidence="1">
    <location>
        <begin position="248"/>
        <end position="286"/>
    </location>
</feature>
<sequence length="286" mass="32137">MSFNAKASRSKRPCPIWVDAFQRDTQHLEADEIGAYFLILMAMWTRESCDFPDDDNRLARVSRVSPRLWKSRIGPVIREFLTVEDGVVISKRLRQEATYVERQVKQQSDRKTGEKSDKPLNCNDVDQSADYTVDEPRHHPSQQPNNLHKESSSSSSSAREADGPPEKAADGLPEREGIIPRLTHALGFDHHGQIPKYWITTEAGMIVSRWRTDLALTDDEIVTVAKDSARAHGSPAKGPKVLNEAMAGYAAEKRAPPLRPSDNPRPADDRPKGHGIQANIPEKYRQ</sequence>
<dbReference type="InterPro" id="IPR010781">
    <property type="entry name" value="DUF1376"/>
</dbReference>
<dbReference type="EMBL" id="CP038439">
    <property type="protein sequence ID" value="QBX34608.1"/>
    <property type="molecule type" value="Genomic_DNA"/>
</dbReference>
<dbReference type="Proteomes" id="UP000296374">
    <property type="component" value="Chromosome"/>
</dbReference>
<organism evidence="2 3">
    <name type="scientific">Paracoccus liaowanqingii</name>
    <dbReference type="NCBI Taxonomy" id="2560053"/>
    <lineage>
        <taxon>Bacteria</taxon>
        <taxon>Pseudomonadati</taxon>
        <taxon>Pseudomonadota</taxon>
        <taxon>Alphaproteobacteria</taxon>
        <taxon>Rhodobacterales</taxon>
        <taxon>Paracoccaceae</taxon>
        <taxon>Paracoccus</taxon>
    </lineage>
</organism>
<name>A0A4P7HKB0_9RHOB</name>
<evidence type="ECO:0000313" key="2">
    <source>
        <dbReference type="EMBL" id="QBX34608.1"/>
    </source>
</evidence>
<feature type="compositionally biased region" description="Basic and acidic residues" evidence="1">
    <location>
        <begin position="102"/>
        <end position="118"/>
    </location>
</feature>
<dbReference type="AlphaFoldDB" id="A0A4P7HKB0"/>